<protein>
    <submittedName>
        <fullName evidence="1">Uncharacterized protein</fullName>
    </submittedName>
</protein>
<name>A0ABD0K2U3_9CAEN</name>
<evidence type="ECO:0000313" key="2">
    <source>
        <dbReference type="Proteomes" id="UP001519460"/>
    </source>
</evidence>
<gene>
    <name evidence="1" type="ORF">BaRGS_00027411</name>
</gene>
<dbReference type="AlphaFoldDB" id="A0ABD0K2U3"/>
<reference evidence="1 2" key="1">
    <citation type="journal article" date="2023" name="Sci. Data">
        <title>Genome assembly of the Korean intertidal mud-creeper Batillaria attramentaria.</title>
        <authorList>
            <person name="Patra A.K."/>
            <person name="Ho P.T."/>
            <person name="Jun S."/>
            <person name="Lee S.J."/>
            <person name="Kim Y."/>
            <person name="Won Y.J."/>
        </authorList>
    </citation>
    <scope>NUCLEOTIDE SEQUENCE [LARGE SCALE GENOMIC DNA]</scope>
    <source>
        <strain evidence="1">Wonlab-2016</strain>
    </source>
</reference>
<evidence type="ECO:0000313" key="1">
    <source>
        <dbReference type="EMBL" id="KAK7481331.1"/>
    </source>
</evidence>
<organism evidence="1 2">
    <name type="scientific">Batillaria attramentaria</name>
    <dbReference type="NCBI Taxonomy" id="370345"/>
    <lineage>
        <taxon>Eukaryota</taxon>
        <taxon>Metazoa</taxon>
        <taxon>Spiralia</taxon>
        <taxon>Lophotrochozoa</taxon>
        <taxon>Mollusca</taxon>
        <taxon>Gastropoda</taxon>
        <taxon>Caenogastropoda</taxon>
        <taxon>Sorbeoconcha</taxon>
        <taxon>Cerithioidea</taxon>
        <taxon>Batillariidae</taxon>
        <taxon>Batillaria</taxon>
    </lineage>
</organism>
<sequence>MVMSTQTTLQTVLQNASREEQPAAGDSWFIIKLTLTPHAAFDRTLIGQEARSASGFLPFARAVVVYWCCQAAAVVRGPFPTT</sequence>
<comment type="caution">
    <text evidence="1">The sequence shown here is derived from an EMBL/GenBank/DDBJ whole genome shotgun (WGS) entry which is preliminary data.</text>
</comment>
<dbReference type="Proteomes" id="UP001519460">
    <property type="component" value="Unassembled WGS sequence"/>
</dbReference>
<keyword evidence="2" id="KW-1185">Reference proteome</keyword>
<accession>A0ABD0K2U3</accession>
<proteinExistence type="predicted"/>
<dbReference type="EMBL" id="JACVVK020000264">
    <property type="protein sequence ID" value="KAK7481331.1"/>
    <property type="molecule type" value="Genomic_DNA"/>
</dbReference>